<evidence type="ECO:0000313" key="4">
    <source>
        <dbReference type="Proteomes" id="UP001143486"/>
    </source>
</evidence>
<dbReference type="Gene3D" id="3.40.640.10">
    <property type="entry name" value="Type I PLP-dependent aspartate aminotransferase-like (Major domain)"/>
    <property type="match status" value="1"/>
</dbReference>
<dbReference type="Gene3D" id="3.90.1150.10">
    <property type="entry name" value="Aspartate Aminotransferase, domain 1"/>
    <property type="match status" value="1"/>
</dbReference>
<organism evidence="3 4">
    <name type="scientific">Maricaulis virginensis</name>
    <dbReference type="NCBI Taxonomy" id="144022"/>
    <lineage>
        <taxon>Bacteria</taxon>
        <taxon>Pseudomonadati</taxon>
        <taxon>Pseudomonadota</taxon>
        <taxon>Alphaproteobacteria</taxon>
        <taxon>Maricaulales</taxon>
        <taxon>Maricaulaceae</taxon>
        <taxon>Maricaulis</taxon>
    </lineage>
</organism>
<evidence type="ECO:0000313" key="3">
    <source>
        <dbReference type="EMBL" id="GLK52126.1"/>
    </source>
</evidence>
<proteinExistence type="predicted"/>
<dbReference type="RefSeq" id="WP_271186490.1">
    <property type="nucleotide sequence ID" value="NZ_BSFE01000003.1"/>
</dbReference>
<keyword evidence="3" id="KW-0032">Aminotransferase</keyword>
<dbReference type="Pfam" id="PF00266">
    <property type="entry name" value="Aminotran_5"/>
    <property type="match status" value="1"/>
</dbReference>
<dbReference type="InterPro" id="IPR015422">
    <property type="entry name" value="PyrdxlP-dep_Trfase_small"/>
</dbReference>
<dbReference type="InterPro" id="IPR015421">
    <property type="entry name" value="PyrdxlP-dep_Trfase_major"/>
</dbReference>
<comment type="caution">
    <text evidence="3">The sequence shown here is derived from an EMBL/GenBank/DDBJ whole genome shotgun (WGS) entry which is preliminary data.</text>
</comment>
<evidence type="ECO:0000256" key="1">
    <source>
        <dbReference type="ARBA" id="ARBA00022898"/>
    </source>
</evidence>
<reference evidence="3" key="2">
    <citation type="submission" date="2023-01" db="EMBL/GenBank/DDBJ databases">
        <authorList>
            <person name="Sun Q."/>
            <person name="Evtushenko L."/>
        </authorList>
    </citation>
    <scope>NUCLEOTIDE SEQUENCE</scope>
    <source>
        <strain evidence="3">VKM B-1513</strain>
    </source>
</reference>
<name>A0A9W6IKQ0_9PROT</name>
<sequence length="378" mass="40851">MIPSQRDLFDIPRDRVYLNTAYMGPMPKSAIAAGQESYAAKGQPWAYDVQQDFFGLPEQLRERAARLFGAQAADIALVPSASYGLATAARNLAPQRRSEILVLDGQFPSNVYVWQALAAQHGAQLVTVKRQPGQGWTEALIRAIGPATSIVACPHVHWLDGGQLDLAHISNTARRQGAALVLDLTQSLGALPFDMPSIQPDFAVAAGYKWLLGPYSTGLLYVAPHHHAEGEPLEQNWIARKGADNFTRLIDYTDAYAPGARRFDMGERSAMQLAPAALASLDQVLDWGVDAISQTLAERTAAIAEATAPLGLADDMIERAPHYLTLGLPAGAPDDLPARLAARNIHISQRGDRLRITPHLFNDDTDIAAFAGGLRAVL</sequence>
<feature type="domain" description="Aminotransferase class V" evidence="2">
    <location>
        <begin position="17"/>
        <end position="351"/>
    </location>
</feature>
<dbReference type="PANTHER" id="PTHR43586:SF15">
    <property type="entry name" value="BLR3095 PROTEIN"/>
    <property type="match status" value="1"/>
</dbReference>
<dbReference type="SUPFAM" id="SSF53383">
    <property type="entry name" value="PLP-dependent transferases"/>
    <property type="match status" value="1"/>
</dbReference>
<dbReference type="InterPro" id="IPR000192">
    <property type="entry name" value="Aminotrans_V_dom"/>
</dbReference>
<dbReference type="GO" id="GO:0008483">
    <property type="term" value="F:transaminase activity"/>
    <property type="evidence" value="ECO:0007669"/>
    <property type="project" value="UniProtKB-KW"/>
</dbReference>
<dbReference type="Proteomes" id="UP001143486">
    <property type="component" value="Unassembled WGS sequence"/>
</dbReference>
<reference evidence="3" key="1">
    <citation type="journal article" date="2014" name="Int. J. Syst. Evol. Microbiol.">
        <title>Complete genome sequence of Corynebacterium casei LMG S-19264T (=DSM 44701T), isolated from a smear-ripened cheese.</title>
        <authorList>
            <consortium name="US DOE Joint Genome Institute (JGI-PGF)"/>
            <person name="Walter F."/>
            <person name="Albersmeier A."/>
            <person name="Kalinowski J."/>
            <person name="Ruckert C."/>
        </authorList>
    </citation>
    <scope>NUCLEOTIDE SEQUENCE</scope>
    <source>
        <strain evidence="3">VKM B-1513</strain>
    </source>
</reference>
<keyword evidence="3" id="KW-0808">Transferase</keyword>
<protein>
    <submittedName>
        <fullName evidence="3">Aminotransferase</fullName>
    </submittedName>
</protein>
<gene>
    <name evidence="3" type="ORF">GCM10017621_16340</name>
</gene>
<accession>A0A9W6IKQ0</accession>
<dbReference type="AlphaFoldDB" id="A0A9W6IKQ0"/>
<keyword evidence="4" id="KW-1185">Reference proteome</keyword>
<evidence type="ECO:0000259" key="2">
    <source>
        <dbReference type="Pfam" id="PF00266"/>
    </source>
</evidence>
<dbReference type="InterPro" id="IPR015424">
    <property type="entry name" value="PyrdxlP-dep_Trfase"/>
</dbReference>
<keyword evidence="1" id="KW-0663">Pyridoxal phosphate</keyword>
<dbReference type="EMBL" id="BSFE01000003">
    <property type="protein sequence ID" value="GLK52126.1"/>
    <property type="molecule type" value="Genomic_DNA"/>
</dbReference>
<dbReference type="PANTHER" id="PTHR43586">
    <property type="entry name" value="CYSTEINE DESULFURASE"/>
    <property type="match status" value="1"/>
</dbReference>